<comment type="caution">
    <text evidence="2">The sequence shown here is derived from an EMBL/GenBank/DDBJ whole genome shotgun (WGS) entry which is preliminary data.</text>
</comment>
<evidence type="ECO:0000256" key="1">
    <source>
        <dbReference type="SAM" id="Phobius"/>
    </source>
</evidence>
<organism evidence="2 3">
    <name type="scientific">Bradyrhizobium frederickii</name>
    <dbReference type="NCBI Taxonomy" id="2560054"/>
    <lineage>
        <taxon>Bacteria</taxon>
        <taxon>Pseudomonadati</taxon>
        <taxon>Pseudomonadota</taxon>
        <taxon>Alphaproteobacteria</taxon>
        <taxon>Hyphomicrobiales</taxon>
        <taxon>Nitrobacteraceae</taxon>
        <taxon>Bradyrhizobium</taxon>
    </lineage>
</organism>
<dbReference type="InterPro" id="IPR031566">
    <property type="entry name" value="CitMHS_2"/>
</dbReference>
<keyword evidence="1" id="KW-1133">Transmembrane helix</keyword>
<keyword evidence="3" id="KW-1185">Reference proteome</keyword>
<accession>A0A4Y9LF71</accession>
<dbReference type="EMBL" id="SPQU01000003">
    <property type="protein sequence ID" value="TFV41044.1"/>
    <property type="molecule type" value="Genomic_DNA"/>
</dbReference>
<dbReference type="Pfam" id="PF16980">
    <property type="entry name" value="CitMHS_2"/>
    <property type="match status" value="1"/>
</dbReference>
<dbReference type="Proteomes" id="UP000298225">
    <property type="component" value="Unassembled WGS sequence"/>
</dbReference>
<keyword evidence="1" id="KW-0812">Transmembrane</keyword>
<feature type="transmembrane region" description="Helical" evidence="1">
    <location>
        <begin position="6"/>
        <end position="27"/>
    </location>
</feature>
<sequence length="28" mass="3226">MPSFFGYMRWSGGILLPLFVVITVIFFS</sequence>
<evidence type="ECO:0000313" key="3">
    <source>
        <dbReference type="Proteomes" id="UP000298225"/>
    </source>
</evidence>
<name>A0A4Y9LF71_9BRAD</name>
<proteinExistence type="predicted"/>
<keyword evidence="1" id="KW-0472">Membrane</keyword>
<gene>
    <name evidence="2" type="ORF">E4K66_06835</name>
</gene>
<dbReference type="AlphaFoldDB" id="A0A4Y9LF71"/>
<evidence type="ECO:0000313" key="2">
    <source>
        <dbReference type="EMBL" id="TFV41044.1"/>
    </source>
</evidence>
<reference evidence="2 3" key="1">
    <citation type="submission" date="2019-03" db="EMBL/GenBank/DDBJ databases">
        <title>Bradyrhizobium strains diversity isolated from Chamaecrista fasciculata.</title>
        <authorList>
            <person name="Urquiaga M.C.O."/>
            <person name="Hungria M."/>
            <person name="Delamuta J.R.M."/>
        </authorList>
    </citation>
    <scope>NUCLEOTIDE SEQUENCE [LARGE SCALE GENOMIC DNA]</scope>
    <source>
        <strain evidence="2 3">CNPSo 3424</strain>
    </source>
</reference>
<protein>
    <submittedName>
        <fullName evidence="2">Uncharacterized protein</fullName>
    </submittedName>
</protein>
<dbReference type="RefSeq" id="WP_135168785.1">
    <property type="nucleotide sequence ID" value="NZ_SPQU01000003.1"/>
</dbReference>